<evidence type="ECO:0000259" key="3">
    <source>
        <dbReference type="PROSITE" id="PS51841"/>
    </source>
</evidence>
<dbReference type="STRING" id="1802223.A2358_01310"/>
<dbReference type="EMBL" id="MHPJ01000001">
    <property type="protein sequence ID" value="OGZ79584.1"/>
    <property type="molecule type" value="Genomic_DNA"/>
</dbReference>
<dbReference type="Gene3D" id="1.10.150.320">
    <property type="entry name" value="Photosystem II 12 kDa extrinsic protein"/>
    <property type="match status" value="1"/>
</dbReference>
<comment type="caution">
    <text evidence="4">The sequence shown here is derived from an EMBL/GenBank/DDBJ whole genome shotgun (WGS) entry which is preliminary data.</text>
</comment>
<dbReference type="InterPro" id="IPR010994">
    <property type="entry name" value="RuvA_2-like"/>
</dbReference>
<feature type="transmembrane region" description="Helical" evidence="2">
    <location>
        <begin position="12"/>
        <end position="32"/>
    </location>
</feature>
<accession>A0A1G2IXJ7</accession>
<dbReference type="GO" id="GO:0015628">
    <property type="term" value="P:protein secretion by the type II secretion system"/>
    <property type="evidence" value="ECO:0007669"/>
    <property type="project" value="TreeGrafter"/>
</dbReference>
<dbReference type="InterPro" id="IPR036415">
    <property type="entry name" value="Lamin_tail_dom_sf"/>
</dbReference>
<dbReference type="GO" id="GO:0015627">
    <property type="term" value="C:type II protein secretion system complex"/>
    <property type="evidence" value="ECO:0007669"/>
    <property type="project" value="TreeGrafter"/>
</dbReference>
<sequence length="484" mass="53703">MEMKFFEKNQIFAFLASLSCTLVLGFFVWIAFLSSNNYSFIFNKVLGQANKIGYKFFSATVSLPNTQVEEIVQETDSAQDIVPNEIASSPEAPRNDETTEQERQNLLDDIAEKLDVIQQKVDELVAQSKTADELKMEEEIKKDEEKNTVVCAGQININTASAEELDKMAQVGPVTAQKIIQARPFYSLNDLLRVGGIGEITLRKIIEQGCAYVEFVTPAVAPAQVVYPKILISEAQILPINQRFVELYNSNSTDIDLTNWYLQRKTATGEDYSSFVTKNDFAGKIILANSYFLISRQIENADILQEIILSDNNSLVLKNPAGDTSDIMDTASPSSGQSLCLLDAWEVCSPTPKASNTVFTEPTPPSSDSTSPDPDVILPSIVIYKVIDMGGEFSIDLAFSEKVKYEIIIEFGETEIKKWSGEAKNPQPKIWDGKDSSGTIVPDGVYTIKIEITDYTPEKNFVTDTSKTIIIDNSPNLDSGDYNQ</sequence>
<gene>
    <name evidence="4" type="ORF">A2358_01310</name>
</gene>
<dbReference type="InterPro" id="IPR003583">
    <property type="entry name" value="Hlx-hairpin-Hlx_DNA-bd_motif"/>
</dbReference>
<reference evidence="4 5" key="1">
    <citation type="journal article" date="2016" name="Nat. Commun.">
        <title>Thousands of microbial genomes shed light on interconnected biogeochemical processes in an aquifer system.</title>
        <authorList>
            <person name="Anantharaman K."/>
            <person name="Brown C.T."/>
            <person name="Hug L.A."/>
            <person name="Sharon I."/>
            <person name="Castelle C.J."/>
            <person name="Probst A.J."/>
            <person name="Thomas B.C."/>
            <person name="Singh A."/>
            <person name="Wilkins M.J."/>
            <person name="Karaoz U."/>
            <person name="Brodie E.L."/>
            <person name="Williams K.H."/>
            <person name="Hubbard S.S."/>
            <person name="Banfield J.F."/>
        </authorList>
    </citation>
    <scope>NUCLEOTIDE SEQUENCE [LARGE SCALE GENOMIC DNA]</scope>
</reference>
<name>A0A1G2IXJ7_9BACT</name>
<dbReference type="PANTHER" id="PTHR21180">
    <property type="entry name" value="ENDONUCLEASE/EXONUCLEASE/PHOSPHATASE FAMILY DOMAIN-CONTAINING PROTEIN 1"/>
    <property type="match status" value="1"/>
</dbReference>
<dbReference type="PROSITE" id="PS51841">
    <property type="entry name" value="LTD"/>
    <property type="match status" value="1"/>
</dbReference>
<dbReference type="Pfam" id="PF00932">
    <property type="entry name" value="LTD"/>
    <property type="match status" value="1"/>
</dbReference>
<keyword evidence="2" id="KW-1133">Transmembrane helix</keyword>
<keyword evidence="2" id="KW-0472">Membrane</keyword>
<dbReference type="Gene3D" id="2.60.40.1260">
    <property type="entry name" value="Lamin Tail domain"/>
    <property type="match status" value="1"/>
</dbReference>
<organism evidence="4 5">
    <name type="scientific">Candidatus Staskawiczbacteria bacterium RIFOXYB1_FULL_37_44</name>
    <dbReference type="NCBI Taxonomy" id="1802223"/>
    <lineage>
        <taxon>Bacteria</taxon>
        <taxon>Candidatus Staskawicziibacteriota</taxon>
    </lineage>
</organism>
<evidence type="ECO:0000313" key="4">
    <source>
        <dbReference type="EMBL" id="OGZ79584.1"/>
    </source>
</evidence>
<dbReference type="GO" id="GO:0003677">
    <property type="term" value="F:DNA binding"/>
    <property type="evidence" value="ECO:0007669"/>
    <property type="project" value="InterPro"/>
</dbReference>
<dbReference type="SMART" id="SM00278">
    <property type="entry name" value="HhH1"/>
    <property type="match status" value="2"/>
</dbReference>
<feature type="domain" description="LTD" evidence="3">
    <location>
        <begin position="216"/>
        <end position="335"/>
    </location>
</feature>
<dbReference type="Gene3D" id="2.60.40.4070">
    <property type="match status" value="1"/>
</dbReference>
<evidence type="ECO:0000256" key="1">
    <source>
        <dbReference type="SAM" id="MobiDB-lite"/>
    </source>
</evidence>
<dbReference type="GO" id="GO:0006281">
    <property type="term" value="P:DNA repair"/>
    <property type="evidence" value="ECO:0007669"/>
    <property type="project" value="InterPro"/>
</dbReference>
<dbReference type="SUPFAM" id="SSF74853">
    <property type="entry name" value="Lamin A/C globular tail domain"/>
    <property type="match status" value="1"/>
</dbReference>
<proteinExistence type="predicted"/>
<protein>
    <recommendedName>
        <fullName evidence="3">LTD domain-containing protein</fullName>
    </recommendedName>
</protein>
<evidence type="ECO:0000256" key="2">
    <source>
        <dbReference type="SAM" id="Phobius"/>
    </source>
</evidence>
<dbReference type="Proteomes" id="UP000178650">
    <property type="component" value="Unassembled WGS sequence"/>
</dbReference>
<dbReference type="Pfam" id="PF12836">
    <property type="entry name" value="HHH_3"/>
    <property type="match status" value="1"/>
</dbReference>
<keyword evidence="2" id="KW-0812">Transmembrane</keyword>
<dbReference type="InterPro" id="IPR001322">
    <property type="entry name" value="Lamin_tail_dom"/>
</dbReference>
<feature type="region of interest" description="Disordered" evidence="1">
    <location>
        <begin position="79"/>
        <end position="101"/>
    </location>
</feature>
<dbReference type="InterPro" id="IPR051675">
    <property type="entry name" value="Endo/Exo/Phosphatase_dom_1"/>
</dbReference>
<dbReference type="SUPFAM" id="SSF47781">
    <property type="entry name" value="RuvA domain 2-like"/>
    <property type="match status" value="1"/>
</dbReference>
<evidence type="ECO:0000313" key="5">
    <source>
        <dbReference type="Proteomes" id="UP000178650"/>
    </source>
</evidence>
<dbReference type="PANTHER" id="PTHR21180:SF32">
    <property type="entry name" value="ENDONUCLEASE_EXONUCLEASE_PHOSPHATASE FAMILY DOMAIN-CONTAINING PROTEIN 1"/>
    <property type="match status" value="1"/>
</dbReference>
<dbReference type="AlphaFoldDB" id="A0A1G2IXJ7"/>
<dbReference type="PROSITE" id="PS51257">
    <property type="entry name" value="PROKAR_LIPOPROTEIN"/>
    <property type="match status" value="1"/>
</dbReference>